<dbReference type="Gene3D" id="3.20.20.30">
    <property type="entry name" value="Luciferase-like domain"/>
    <property type="match status" value="1"/>
</dbReference>
<dbReference type="PIRSF" id="PIRSF000337">
    <property type="entry name" value="NTA_MOA"/>
    <property type="match status" value="1"/>
</dbReference>
<feature type="binding site" evidence="6">
    <location>
        <position position="231"/>
    </location>
    <ligand>
        <name>FMN</name>
        <dbReference type="ChEBI" id="CHEBI:58210"/>
    </ligand>
</feature>
<protein>
    <submittedName>
        <fullName evidence="8">FMN-dependent oxidoreductase, nitrilotriacetate monooxygenase family</fullName>
    </submittedName>
</protein>
<evidence type="ECO:0000256" key="2">
    <source>
        <dbReference type="ARBA" id="ARBA00022643"/>
    </source>
</evidence>
<dbReference type="InterPro" id="IPR036661">
    <property type="entry name" value="Luciferase-like_sf"/>
</dbReference>
<organism evidence="8 9">
    <name type="scientific">Terribacillus halophilus</name>
    <dbReference type="NCBI Taxonomy" id="361279"/>
    <lineage>
        <taxon>Bacteria</taxon>
        <taxon>Bacillati</taxon>
        <taxon>Bacillota</taxon>
        <taxon>Bacilli</taxon>
        <taxon>Bacillales</taxon>
        <taxon>Bacillaceae</taxon>
        <taxon>Terribacillus</taxon>
    </lineage>
</organism>
<evidence type="ECO:0000256" key="6">
    <source>
        <dbReference type="PIRSR" id="PIRSR000337-1"/>
    </source>
</evidence>
<dbReference type="GO" id="GO:0004497">
    <property type="term" value="F:monooxygenase activity"/>
    <property type="evidence" value="ECO:0007669"/>
    <property type="project" value="UniProtKB-KW"/>
</dbReference>
<feature type="binding site" evidence="6">
    <location>
        <position position="59"/>
    </location>
    <ligand>
        <name>FMN</name>
        <dbReference type="ChEBI" id="CHEBI:58210"/>
    </ligand>
</feature>
<keyword evidence="4 8" id="KW-0503">Monooxygenase</keyword>
<evidence type="ECO:0000313" key="9">
    <source>
        <dbReference type="Proteomes" id="UP000198666"/>
    </source>
</evidence>
<evidence type="ECO:0000256" key="1">
    <source>
        <dbReference type="ARBA" id="ARBA00022630"/>
    </source>
</evidence>
<dbReference type="InterPro" id="IPR016215">
    <property type="entry name" value="NTA_MOA"/>
</dbReference>
<dbReference type="AlphaFoldDB" id="A0A1G6NHF2"/>
<dbReference type="InterPro" id="IPR011251">
    <property type="entry name" value="Luciferase-like_dom"/>
</dbReference>
<evidence type="ECO:0000256" key="5">
    <source>
        <dbReference type="ARBA" id="ARBA00033748"/>
    </source>
</evidence>
<feature type="binding site" evidence="6">
    <location>
        <position position="105"/>
    </location>
    <ligand>
        <name>FMN</name>
        <dbReference type="ChEBI" id="CHEBI:58210"/>
    </ligand>
</feature>
<keyword evidence="9" id="KW-1185">Reference proteome</keyword>
<dbReference type="CDD" id="cd01095">
    <property type="entry name" value="Nitrilotriacetate_monoxgenase"/>
    <property type="match status" value="1"/>
</dbReference>
<dbReference type="RefSeq" id="WP_093726689.1">
    <property type="nucleotide sequence ID" value="NZ_FMZB01000003.1"/>
</dbReference>
<dbReference type="Proteomes" id="UP000198666">
    <property type="component" value="Unassembled WGS sequence"/>
</dbReference>
<dbReference type="GO" id="GO:0016705">
    <property type="term" value="F:oxidoreductase activity, acting on paired donors, with incorporation or reduction of molecular oxygen"/>
    <property type="evidence" value="ECO:0007669"/>
    <property type="project" value="InterPro"/>
</dbReference>
<accession>A0A1G6NHF2</accession>
<feature type="domain" description="Luciferase-like" evidence="7">
    <location>
        <begin position="29"/>
        <end position="393"/>
    </location>
</feature>
<dbReference type="PANTHER" id="PTHR30011">
    <property type="entry name" value="ALKANESULFONATE MONOOXYGENASE-RELATED"/>
    <property type="match status" value="1"/>
</dbReference>
<keyword evidence="2 6" id="KW-0288">FMN</keyword>
<dbReference type="OrthoDB" id="3265338at2"/>
<proteinExistence type="inferred from homology"/>
<comment type="similarity">
    <text evidence="5">Belongs to the NtaA/SnaA/DszA monooxygenase family.</text>
</comment>
<dbReference type="InterPro" id="IPR051260">
    <property type="entry name" value="Diverse_substr_monoxygenases"/>
</dbReference>
<evidence type="ECO:0000256" key="3">
    <source>
        <dbReference type="ARBA" id="ARBA00023002"/>
    </source>
</evidence>
<dbReference type="Pfam" id="PF00296">
    <property type="entry name" value="Bac_luciferase"/>
    <property type="match status" value="1"/>
</dbReference>
<dbReference type="PANTHER" id="PTHR30011:SF16">
    <property type="entry name" value="C2H2 FINGER DOMAIN TRANSCRIPTION FACTOR (EUROFUNG)-RELATED"/>
    <property type="match status" value="1"/>
</dbReference>
<dbReference type="FunFam" id="3.20.20.30:FF:000008">
    <property type="entry name" value="Xenobiotic compound monooxygenase A subunit"/>
    <property type="match status" value="1"/>
</dbReference>
<gene>
    <name evidence="8" type="ORF">SAMN05421663_103291</name>
</gene>
<sequence length="463" mass="52024">MTNKRIYLNAFDMNCVGHQSPGLWTHPEDQAHRYKDLDYWTELAQILERGQFDALFLADVLGTYDVYHNSRDGAVRQAAQVPVNDPLLVVPAMAQVTKHLGFGITASVTYEHPYSFARRVSTLDHLTKGRVGWNIVTSYLESAAKNLGLDTQIKHDERYNIAEEYVEVCYKLWEGSWEEDAVVRDTERKVYTDPDKVHDIHHEGTYYSVPGAHLSEPSPQRTPVLFQAGSSTKGRAFAAKHAECVFISTPTITVTKSYVDKLREETKRQGRDPEEIKVMSLFTPIVAKTEEAAQEKLADYRRHASYEGGLVLLGGWTGIDFSAYDPDEELRFVENEAIHSAVEIFTKIDPNKKWTVREVAEFVGVGGMGPVVAGTPEQVADAMEDWVEQTGVDGFNIAYAVTPGTFIDLADQVVPILQERGRIRKNYEGNTLRENLSGSSRLPEHHPARQLAKVVQEQGKQTV</sequence>
<evidence type="ECO:0000256" key="4">
    <source>
        <dbReference type="ARBA" id="ARBA00023033"/>
    </source>
</evidence>
<evidence type="ECO:0000313" key="8">
    <source>
        <dbReference type="EMBL" id="SDC66697.1"/>
    </source>
</evidence>
<dbReference type="STRING" id="361279.SAMN05421663_103291"/>
<dbReference type="NCBIfam" id="TIGR03860">
    <property type="entry name" value="FMN_nitrolo"/>
    <property type="match status" value="1"/>
</dbReference>
<keyword evidence="1 6" id="KW-0285">Flavoprotein</keyword>
<dbReference type="EMBL" id="FMZB01000003">
    <property type="protein sequence ID" value="SDC66697.1"/>
    <property type="molecule type" value="Genomic_DNA"/>
</dbReference>
<evidence type="ECO:0000259" key="7">
    <source>
        <dbReference type="Pfam" id="PF00296"/>
    </source>
</evidence>
<feature type="binding site" evidence="6">
    <location>
        <position position="155"/>
    </location>
    <ligand>
        <name>FMN</name>
        <dbReference type="ChEBI" id="CHEBI:58210"/>
    </ligand>
</feature>
<reference evidence="9" key="1">
    <citation type="submission" date="2016-10" db="EMBL/GenBank/DDBJ databases">
        <authorList>
            <person name="Varghese N."/>
            <person name="Submissions S."/>
        </authorList>
    </citation>
    <scope>NUCLEOTIDE SEQUENCE [LARGE SCALE GENOMIC DNA]</scope>
    <source>
        <strain evidence="9">DSM 21620</strain>
    </source>
</reference>
<keyword evidence="3" id="KW-0560">Oxidoreductase</keyword>
<feature type="binding site" evidence="6">
    <location>
        <position position="230"/>
    </location>
    <ligand>
        <name>FMN</name>
        <dbReference type="ChEBI" id="CHEBI:58210"/>
    </ligand>
</feature>
<dbReference type="SUPFAM" id="SSF51679">
    <property type="entry name" value="Bacterial luciferase-like"/>
    <property type="match status" value="1"/>
</dbReference>
<name>A0A1G6NHF2_9BACI</name>
<feature type="binding site" evidence="6">
    <location>
        <position position="159"/>
    </location>
    <ligand>
        <name>FMN</name>
        <dbReference type="ChEBI" id="CHEBI:58210"/>
    </ligand>
</feature>